<feature type="non-terminal residue" evidence="2">
    <location>
        <position position="244"/>
    </location>
</feature>
<dbReference type="Proteomes" id="UP000023152">
    <property type="component" value="Unassembled WGS sequence"/>
</dbReference>
<gene>
    <name evidence="2" type="ORF">RFI_01788</name>
</gene>
<dbReference type="EMBL" id="ASPP01001795">
    <property type="protein sequence ID" value="ETO35275.1"/>
    <property type="molecule type" value="Genomic_DNA"/>
</dbReference>
<dbReference type="Gene3D" id="3.40.50.300">
    <property type="entry name" value="P-loop containing nucleotide triphosphate hydrolases"/>
    <property type="match status" value="1"/>
</dbReference>
<organism evidence="2 3">
    <name type="scientific">Reticulomyxa filosa</name>
    <dbReference type="NCBI Taxonomy" id="46433"/>
    <lineage>
        <taxon>Eukaryota</taxon>
        <taxon>Sar</taxon>
        <taxon>Rhizaria</taxon>
        <taxon>Retaria</taxon>
        <taxon>Foraminifera</taxon>
        <taxon>Monothalamids</taxon>
        <taxon>Reticulomyxidae</taxon>
        <taxon>Reticulomyxa</taxon>
    </lineage>
</organism>
<evidence type="ECO:0000313" key="2">
    <source>
        <dbReference type="EMBL" id="ETO35275.1"/>
    </source>
</evidence>
<protein>
    <submittedName>
        <fullName evidence="2">Uncharacterized protein</fullName>
    </submittedName>
</protein>
<proteinExistence type="predicted"/>
<feature type="coiled-coil region" evidence="1">
    <location>
        <begin position="198"/>
        <end position="225"/>
    </location>
</feature>
<evidence type="ECO:0000313" key="3">
    <source>
        <dbReference type="Proteomes" id="UP000023152"/>
    </source>
</evidence>
<comment type="caution">
    <text evidence="2">The sequence shown here is derived from an EMBL/GenBank/DDBJ whole genome shotgun (WGS) entry which is preliminary data.</text>
</comment>
<dbReference type="AlphaFoldDB" id="X6P9P5"/>
<sequence length="244" mass="28692">MQATLKNFTTLEGYTAIENPKLSHLFYEHIRTWKPNNHLEEELKQASDETLTKINDIICEWIDIKEIKKIANRYKSHSEIRILKPPQLNGITEEQISEKKDIPLKLTQFVYNQICTFNPKEMKGQAIYVILFEYFKKYIIGETNPSSCADVALILQQARKQELEEDTVMLQALETYIPLQANNYQYTNSDDNEKNDAYDCHQHMLNLLEERKEEKKTEQERQKMIILQGKSGSGKSLFCRHLEE</sequence>
<name>X6P9P5_RETFI</name>
<dbReference type="InterPro" id="IPR027417">
    <property type="entry name" value="P-loop_NTPase"/>
</dbReference>
<keyword evidence="1" id="KW-0175">Coiled coil</keyword>
<evidence type="ECO:0000256" key="1">
    <source>
        <dbReference type="SAM" id="Coils"/>
    </source>
</evidence>
<reference evidence="2 3" key="1">
    <citation type="journal article" date="2013" name="Curr. Biol.">
        <title>The Genome of the Foraminiferan Reticulomyxa filosa.</title>
        <authorList>
            <person name="Glockner G."/>
            <person name="Hulsmann N."/>
            <person name="Schleicher M."/>
            <person name="Noegel A.A."/>
            <person name="Eichinger L."/>
            <person name="Gallinger C."/>
            <person name="Pawlowski J."/>
            <person name="Sierra R."/>
            <person name="Euteneuer U."/>
            <person name="Pillet L."/>
            <person name="Moustafa A."/>
            <person name="Platzer M."/>
            <person name="Groth M."/>
            <person name="Szafranski K."/>
            <person name="Schliwa M."/>
        </authorList>
    </citation>
    <scope>NUCLEOTIDE SEQUENCE [LARGE SCALE GENOMIC DNA]</scope>
</reference>
<accession>X6P9P5</accession>
<keyword evidence="3" id="KW-1185">Reference proteome</keyword>